<proteinExistence type="inferred from homology"/>
<comment type="subcellular location">
    <subcellularLocation>
        <location evidence="1 9">Golgi apparatus</location>
        <location evidence="1 9">Golgi stack membrane</location>
        <topology evidence="1 9">Single-pass type II membrane protein</topology>
    </subcellularLocation>
</comment>
<protein>
    <recommendedName>
        <fullName evidence="9">Hexosyltransferase</fullName>
        <ecNumber evidence="9">2.4.1.-</ecNumber>
    </recommendedName>
</protein>
<evidence type="ECO:0000256" key="5">
    <source>
        <dbReference type="ARBA" id="ARBA00022968"/>
    </source>
</evidence>
<dbReference type="PANTHER" id="PTHR12369">
    <property type="entry name" value="CHONDROITIN SYNTHASE"/>
    <property type="match status" value="1"/>
</dbReference>
<evidence type="ECO:0000256" key="9">
    <source>
        <dbReference type="RuleBase" id="RU364016"/>
    </source>
</evidence>
<feature type="transmembrane region" description="Helical" evidence="9">
    <location>
        <begin position="12"/>
        <end position="33"/>
    </location>
</feature>
<comment type="caution">
    <text evidence="10">The sequence shown here is derived from an EMBL/GenBank/DDBJ whole genome shotgun (WGS) entry which is preliminary data.</text>
</comment>
<keyword evidence="6 9" id="KW-1133">Transmembrane helix</keyword>
<evidence type="ECO:0000313" key="10">
    <source>
        <dbReference type="EMBL" id="RZF45951.1"/>
    </source>
</evidence>
<dbReference type="EMBL" id="QKKF02007569">
    <property type="protein sequence ID" value="RZF45951.1"/>
    <property type="molecule type" value="Genomic_DNA"/>
</dbReference>
<dbReference type="PANTHER" id="PTHR12369:SF13">
    <property type="entry name" value="HEXOSYLTRANSFERASE"/>
    <property type="match status" value="1"/>
</dbReference>
<evidence type="ECO:0000256" key="8">
    <source>
        <dbReference type="ARBA" id="ARBA00023136"/>
    </source>
</evidence>
<sequence length="789" mass="90185">MFRFIVSLCRQNIYFIVGVILGLGLSLLLTPLIDNDCLFSIQFSSEDRQILRVHKNDDYEPRINLAGKPQKAQKTPQTLIRPRYFSTELGIKDKLFIGVLTRSETISSHAVALNKTVAHLVDKIMYFIDAPSAQRLNVSSLKLPGIVGFTDTRDILKPFHLLKYLTDNFLEEYDFFFISKDTTYIRARNLYDFVKKVSVSEEVYAGTETAEQSGFCSLDAGILLSNSVLKKIQTNLEWCVKSAYSDNDSDNIGRCVLHATKIPCRSTVQGQLINSFHLSNINIDVEDKEILKNPKFEGSLTFYPVKQPTTFYKLHLYFCKIAMMHEKLEISNLRRSLVNMSYVAPGGRDSVTWPVGSQPGNKPVNRFDVLRWDYFTQTHIYLANDFSNIRSLTGAEKIDVQYVLNSSISHMEDKYEGLIHYKRLINGYRRFDPSRGMDYILDLAFKDNTNGKEVHKRVEICKPLGKVELLPIPYVTENTRVNFILPVDAAHKNEAVKFIQQYTKVCMEKKDKTFLMLVFLYDANVPGKGNSDDIFKEIKENAVALSNRFQKDGSKIAWLSIKLPSLSSQYTSVHQALLDFAIADLALKKFPAESLMLFCQTNMDIKQDYLNRVRMNTIIQWQIFSPVPYTEFNPAIVYGPETARPADLDINKNVGHFDSHNTKHISFYNEDYATARKALESTIPMVKNDKDILNLFQNQAANLTHYAVHTLYSMFVRKSNVHVLRGVEPSLRLRYEEKSCPVDNQSSPSATSTGLYNDCILTRSLNLGTRSQLAKLILDYQVTAHQIKR</sequence>
<reference evidence="10 11" key="1">
    <citation type="journal article" date="2017" name="Gigascience">
        <title>Genome sequence of the small brown planthopper, Laodelphax striatellus.</title>
        <authorList>
            <person name="Zhu J."/>
            <person name="Jiang F."/>
            <person name="Wang X."/>
            <person name="Yang P."/>
            <person name="Bao Y."/>
            <person name="Zhao W."/>
            <person name="Wang W."/>
            <person name="Lu H."/>
            <person name="Wang Q."/>
            <person name="Cui N."/>
            <person name="Li J."/>
            <person name="Chen X."/>
            <person name="Luo L."/>
            <person name="Yu J."/>
            <person name="Kang L."/>
            <person name="Cui F."/>
        </authorList>
    </citation>
    <scope>NUCLEOTIDE SEQUENCE [LARGE SCALE GENOMIC DNA]</scope>
    <source>
        <strain evidence="10">Lst14</strain>
    </source>
</reference>
<dbReference type="AlphaFoldDB" id="A0A482XL16"/>
<keyword evidence="11" id="KW-1185">Reference proteome</keyword>
<dbReference type="InterPro" id="IPR008428">
    <property type="entry name" value="Chond_GalNAc"/>
</dbReference>
<dbReference type="Proteomes" id="UP000291343">
    <property type="component" value="Unassembled WGS sequence"/>
</dbReference>
<dbReference type="OrthoDB" id="9985088at2759"/>
<dbReference type="InParanoid" id="A0A482XL16"/>
<evidence type="ECO:0000256" key="3">
    <source>
        <dbReference type="ARBA" id="ARBA00022679"/>
    </source>
</evidence>
<organism evidence="10 11">
    <name type="scientific">Laodelphax striatellus</name>
    <name type="common">Small brown planthopper</name>
    <name type="synonym">Delphax striatella</name>
    <dbReference type="NCBI Taxonomy" id="195883"/>
    <lineage>
        <taxon>Eukaryota</taxon>
        <taxon>Metazoa</taxon>
        <taxon>Ecdysozoa</taxon>
        <taxon>Arthropoda</taxon>
        <taxon>Hexapoda</taxon>
        <taxon>Insecta</taxon>
        <taxon>Pterygota</taxon>
        <taxon>Neoptera</taxon>
        <taxon>Paraneoptera</taxon>
        <taxon>Hemiptera</taxon>
        <taxon>Auchenorrhyncha</taxon>
        <taxon>Fulgoroidea</taxon>
        <taxon>Delphacidae</taxon>
        <taxon>Criomorphinae</taxon>
        <taxon>Laodelphax</taxon>
    </lineage>
</organism>
<keyword evidence="3 9" id="KW-0808">Transferase</keyword>
<keyword evidence="5 9" id="KW-0735">Signal-anchor</keyword>
<evidence type="ECO:0000256" key="2">
    <source>
        <dbReference type="ARBA" id="ARBA00009239"/>
    </source>
</evidence>
<accession>A0A482XL16</accession>
<evidence type="ECO:0000313" key="11">
    <source>
        <dbReference type="Proteomes" id="UP000291343"/>
    </source>
</evidence>
<dbReference type="STRING" id="195883.A0A482XL16"/>
<comment type="similarity">
    <text evidence="2 9">Belongs to the chondroitin N-acetylgalactosaminyltransferase family.</text>
</comment>
<dbReference type="FunCoup" id="A0A482XL16">
    <property type="interactions" value="526"/>
</dbReference>
<keyword evidence="7 9" id="KW-0333">Golgi apparatus</keyword>
<evidence type="ECO:0000256" key="4">
    <source>
        <dbReference type="ARBA" id="ARBA00022692"/>
    </source>
</evidence>
<dbReference type="Gene3D" id="3.90.550.50">
    <property type="match status" value="1"/>
</dbReference>
<dbReference type="GO" id="GO:0047238">
    <property type="term" value="F:glucuronosyl-N-acetylgalactosaminyl-proteoglycan 4-beta-N-acetylgalactosaminyltransferase activity"/>
    <property type="evidence" value="ECO:0007669"/>
    <property type="project" value="TreeGrafter"/>
</dbReference>
<dbReference type="GO" id="GO:0032580">
    <property type="term" value="C:Golgi cisterna membrane"/>
    <property type="evidence" value="ECO:0007669"/>
    <property type="project" value="UniProtKB-SubCell"/>
</dbReference>
<keyword evidence="8 9" id="KW-0472">Membrane</keyword>
<gene>
    <name evidence="10" type="ORF">LSTR_LSTR008328</name>
</gene>
<dbReference type="Pfam" id="PF05679">
    <property type="entry name" value="CHGN"/>
    <property type="match status" value="1"/>
</dbReference>
<dbReference type="EC" id="2.4.1.-" evidence="9"/>
<evidence type="ECO:0000256" key="6">
    <source>
        <dbReference type="ARBA" id="ARBA00022989"/>
    </source>
</evidence>
<evidence type="ECO:0000256" key="7">
    <source>
        <dbReference type="ARBA" id="ARBA00023034"/>
    </source>
</evidence>
<evidence type="ECO:0000256" key="1">
    <source>
        <dbReference type="ARBA" id="ARBA00004447"/>
    </source>
</evidence>
<name>A0A482XL16_LAOST</name>
<dbReference type="SMR" id="A0A482XL16"/>
<dbReference type="InterPro" id="IPR051227">
    <property type="entry name" value="CS_glycosyltransferase"/>
</dbReference>
<keyword evidence="4 9" id="KW-0812">Transmembrane</keyword>